<keyword evidence="1" id="KW-0472">Membrane</keyword>
<organism evidence="3 4">
    <name type="scientific">Macleaya cordata</name>
    <name type="common">Five-seeded plume-poppy</name>
    <name type="synonym">Bocconia cordata</name>
    <dbReference type="NCBI Taxonomy" id="56857"/>
    <lineage>
        <taxon>Eukaryota</taxon>
        <taxon>Viridiplantae</taxon>
        <taxon>Streptophyta</taxon>
        <taxon>Embryophyta</taxon>
        <taxon>Tracheophyta</taxon>
        <taxon>Spermatophyta</taxon>
        <taxon>Magnoliopsida</taxon>
        <taxon>Ranunculales</taxon>
        <taxon>Papaveraceae</taxon>
        <taxon>Papaveroideae</taxon>
        <taxon>Macleaya</taxon>
    </lineage>
</organism>
<dbReference type="AlphaFoldDB" id="A0A200R4X4"/>
<evidence type="ECO:0000313" key="4">
    <source>
        <dbReference type="Proteomes" id="UP000195402"/>
    </source>
</evidence>
<keyword evidence="2" id="KW-0732">Signal</keyword>
<accession>A0A200R4X4</accession>
<sequence length="164" mass="18349">MVARFLFVCLTTLADILLVLAMAGTPIIDPKQSSLSYPPTLAPSHNRKQYITKTPEMPELDKHKPMENSSRIVLVLSPYADEQTKNHEINADELALIENRNRAMKIAQVPVSRRLGRHHSSISTDKSVTGGRVILGGVAITFLVTVFWYIRVTRRRNGETTALN</sequence>
<keyword evidence="1" id="KW-1133">Transmembrane helix</keyword>
<feature type="transmembrane region" description="Helical" evidence="1">
    <location>
        <begin position="133"/>
        <end position="150"/>
    </location>
</feature>
<name>A0A200R4X4_MACCD</name>
<dbReference type="EMBL" id="MVGT01000437">
    <property type="protein sequence ID" value="OVA17755.1"/>
    <property type="molecule type" value="Genomic_DNA"/>
</dbReference>
<evidence type="ECO:0000313" key="3">
    <source>
        <dbReference type="EMBL" id="OVA17755.1"/>
    </source>
</evidence>
<proteinExistence type="predicted"/>
<dbReference type="OrthoDB" id="686454at2759"/>
<dbReference type="PANTHER" id="PTHR34558:SF9">
    <property type="entry name" value="F3L24.15 PROTEIN"/>
    <property type="match status" value="1"/>
</dbReference>
<feature type="signal peptide" evidence="2">
    <location>
        <begin position="1"/>
        <end position="21"/>
    </location>
</feature>
<dbReference type="PANTHER" id="PTHR34558">
    <property type="entry name" value="EXPRESSED PROTEIN"/>
    <property type="match status" value="1"/>
</dbReference>
<comment type="caution">
    <text evidence="3">The sequence shown here is derived from an EMBL/GenBank/DDBJ whole genome shotgun (WGS) entry which is preliminary data.</text>
</comment>
<dbReference type="Proteomes" id="UP000195402">
    <property type="component" value="Unassembled WGS sequence"/>
</dbReference>
<dbReference type="InParanoid" id="A0A200R4X4"/>
<protein>
    <submittedName>
        <fullName evidence="3">Uncharacterized protein</fullName>
    </submittedName>
</protein>
<evidence type="ECO:0000256" key="2">
    <source>
        <dbReference type="SAM" id="SignalP"/>
    </source>
</evidence>
<keyword evidence="4" id="KW-1185">Reference proteome</keyword>
<feature type="chain" id="PRO_5012194061" evidence="2">
    <location>
        <begin position="22"/>
        <end position="164"/>
    </location>
</feature>
<evidence type="ECO:0000256" key="1">
    <source>
        <dbReference type="SAM" id="Phobius"/>
    </source>
</evidence>
<reference evidence="3 4" key="1">
    <citation type="journal article" date="2017" name="Mol. Plant">
        <title>The Genome of Medicinal Plant Macleaya cordata Provides New Insights into Benzylisoquinoline Alkaloids Metabolism.</title>
        <authorList>
            <person name="Liu X."/>
            <person name="Liu Y."/>
            <person name="Huang P."/>
            <person name="Ma Y."/>
            <person name="Qing Z."/>
            <person name="Tang Q."/>
            <person name="Cao H."/>
            <person name="Cheng P."/>
            <person name="Zheng Y."/>
            <person name="Yuan Z."/>
            <person name="Zhou Y."/>
            <person name="Liu J."/>
            <person name="Tang Z."/>
            <person name="Zhuo Y."/>
            <person name="Zhang Y."/>
            <person name="Yu L."/>
            <person name="Huang J."/>
            <person name="Yang P."/>
            <person name="Peng Q."/>
            <person name="Zhang J."/>
            <person name="Jiang W."/>
            <person name="Zhang Z."/>
            <person name="Lin K."/>
            <person name="Ro D.K."/>
            <person name="Chen X."/>
            <person name="Xiong X."/>
            <person name="Shang Y."/>
            <person name="Huang S."/>
            <person name="Zeng J."/>
        </authorList>
    </citation>
    <scope>NUCLEOTIDE SEQUENCE [LARGE SCALE GENOMIC DNA]</scope>
    <source>
        <strain evidence="4">cv. BLH2017</strain>
        <tissue evidence="3">Root</tissue>
    </source>
</reference>
<gene>
    <name evidence="3" type="ORF">BVC80_1835g133</name>
</gene>
<keyword evidence="1" id="KW-0812">Transmembrane</keyword>